<keyword evidence="4" id="KW-1185">Reference proteome</keyword>
<feature type="domain" description="Ice-binding protein C-terminal" evidence="2">
    <location>
        <begin position="187"/>
        <end position="211"/>
    </location>
</feature>
<dbReference type="NCBIfam" id="TIGR02595">
    <property type="entry name" value="PEP_CTERM"/>
    <property type="match status" value="1"/>
</dbReference>
<sequence length="218" mass="23020">MKRIIIAAAISLSAFVSAHAASITGLNNTGIGAGGANDTSYQLSIVSDTWNGSTVPVITLDNTWPVNTWLANDSTSKWITPTANQGQSYDAWNNGTYTYRLSFDLTGFDAATASFAGRVLSDNTVKVLLNNTEIASGNGFTTWSNFTAASGFTSGVNQLDFVVTNWAQNSGNPTGLRVEFGQSAVTAVPEPETYAMMLGGLGLVGFIARRRKNKQASA</sequence>
<evidence type="ECO:0000313" key="3">
    <source>
        <dbReference type="EMBL" id="WQH07221.1"/>
    </source>
</evidence>
<proteinExistence type="predicted"/>
<organism evidence="3 4">
    <name type="scientific">Duganella zoogloeoides</name>
    <dbReference type="NCBI Taxonomy" id="75659"/>
    <lineage>
        <taxon>Bacteria</taxon>
        <taxon>Pseudomonadati</taxon>
        <taxon>Pseudomonadota</taxon>
        <taxon>Betaproteobacteria</taxon>
        <taxon>Burkholderiales</taxon>
        <taxon>Oxalobacteraceae</taxon>
        <taxon>Telluria group</taxon>
        <taxon>Duganella</taxon>
    </lineage>
</organism>
<feature type="signal peptide" evidence="1">
    <location>
        <begin position="1"/>
        <end position="20"/>
    </location>
</feature>
<dbReference type="Pfam" id="PF07589">
    <property type="entry name" value="PEP-CTERM"/>
    <property type="match status" value="1"/>
</dbReference>
<keyword evidence="1" id="KW-0732">Signal</keyword>
<evidence type="ECO:0000256" key="1">
    <source>
        <dbReference type="SAM" id="SignalP"/>
    </source>
</evidence>
<evidence type="ECO:0000259" key="2">
    <source>
        <dbReference type="Pfam" id="PF07589"/>
    </source>
</evidence>
<dbReference type="NCBIfam" id="NF038126">
    <property type="entry name" value="PEP_CTERM_FxDxF"/>
    <property type="match status" value="1"/>
</dbReference>
<feature type="chain" id="PRO_5046370401" evidence="1">
    <location>
        <begin position="21"/>
        <end position="218"/>
    </location>
</feature>
<evidence type="ECO:0000313" key="4">
    <source>
        <dbReference type="Proteomes" id="UP001326110"/>
    </source>
</evidence>
<dbReference type="GeneID" id="43163007"/>
<dbReference type="Gene3D" id="2.60.120.260">
    <property type="entry name" value="Galactose-binding domain-like"/>
    <property type="match status" value="1"/>
</dbReference>
<accession>A0ABZ0Y5P8</accession>
<dbReference type="InterPro" id="IPR013424">
    <property type="entry name" value="Ice-binding_C"/>
</dbReference>
<dbReference type="EMBL" id="CP140152">
    <property type="protein sequence ID" value="WQH07221.1"/>
    <property type="molecule type" value="Genomic_DNA"/>
</dbReference>
<dbReference type="Proteomes" id="UP001326110">
    <property type="component" value="Chromosome"/>
</dbReference>
<protein>
    <submittedName>
        <fullName evidence="3">FxDxF family PEP-CTERM protein</fullName>
    </submittedName>
</protein>
<reference evidence="3 4" key="1">
    <citation type="submission" date="2023-11" db="EMBL/GenBank/DDBJ databases">
        <title>MicrobeMod: A computational toolkit for identifying prokaryotic methylation and restriction-modification with nanopore sequencing.</title>
        <authorList>
            <person name="Crits-Christoph A."/>
            <person name="Kang S.C."/>
            <person name="Lee H."/>
            <person name="Ostrov N."/>
        </authorList>
    </citation>
    <scope>NUCLEOTIDE SEQUENCE [LARGE SCALE GENOMIC DNA]</scope>
    <source>
        <strain evidence="3 4">ATCC 25935</strain>
    </source>
</reference>
<gene>
    <name evidence="3" type="ORF">SR858_13055</name>
</gene>
<name>A0ABZ0Y5P8_9BURK</name>
<dbReference type="NCBIfam" id="NF035944">
    <property type="entry name" value="PEPxxWA-CTERM"/>
    <property type="match status" value="1"/>
</dbReference>
<dbReference type="RefSeq" id="WP_019921236.1">
    <property type="nucleotide sequence ID" value="NZ_CP140152.1"/>
</dbReference>